<evidence type="ECO:0000256" key="1">
    <source>
        <dbReference type="SAM" id="MobiDB-lite"/>
    </source>
</evidence>
<evidence type="ECO:0000313" key="2">
    <source>
        <dbReference type="EMBL" id="ETO24356.1"/>
    </source>
</evidence>
<reference evidence="2 3" key="1">
    <citation type="journal article" date="2013" name="Curr. Biol.">
        <title>The Genome of the Foraminiferan Reticulomyxa filosa.</title>
        <authorList>
            <person name="Glockner G."/>
            <person name="Hulsmann N."/>
            <person name="Schleicher M."/>
            <person name="Noegel A.A."/>
            <person name="Eichinger L."/>
            <person name="Gallinger C."/>
            <person name="Pawlowski J."/>
            <person name="Sierra R."/>
            <person name="Euteneuer U."/>
            <person name="Pillet L."/>
            <person name="Moustafa A."/>
            <person name="Platzer M."/>
            <person name="Groth M."/>
            <person name="Szafranski K."/>
            <person name="Schliwa M."/>
        </authorList>
    </citation>
    <scope>NUCLEOTIDE SEQUENCE [LARGE SCALE GENOMIC DNA]</scope>
</reference>
<dbReference type="EMBL" id="ASPP01009279">
    <property type="protein sequence ID" value="ETO24356.1"/>
    <property type="molecule type" value="Genomic_DNA"/>
</dbReference>
<keyword evidence="3" id="KW-1185">Reference proteome</keyword>
<name>X6NEG9_RETFI</name>
<accession>X6NEG9</accession>
<organism evidence="2 3">
    <name type="scientific">Reticulomyxa filosa</name>
    <dbReference type="NCBI Taxonomy" id="46433"/>
    <lineage>
        <taxon>Eukaryota</taxon>
        <taxon>Sar</taxon>
        <taxon>Rhizaria</taxon>
        <taxon>Retaria</taxon>
        <taxon>Foraminifera</taxon>
        <taxon>Monothalamids</taxon>
        <taxon>Reticulomyxidae</taxon>
        <taxon>Reticulomyxa</taxon>
    </lineage>
</organism>
<feature type="compositionally biased region" description="Basic and acidic residues" evidence="1">
    <location>
        <begin position="45"/>
        <end position="60"/>
    </location>
</feature>
<dbReference type="AlphaFoldDB" id="X6NEG9"/>
<proteinExistence type="predicted"/>
<gene>
    <name evidence="2" type="ORF">RFI_12800</name>
</gene>
<dbReference type="InterPro" id="IPR036420">
    <property type="entry name" value="BRCT_dom_sf"/>
</dbReference>
<feature type="compositionally biased region" description="Polar residues" evidence="1">
    <location>
        <begin position="30"/>
        <end position="44"/>
    </location>
</feature>
<dbReference type="Gene3D" id="3.40.50.10190">
    <property type="entry name" value="BRCT domain"/>
    <property type="match status" value="1"/>
</dbReference>
<evidence type="ECO:0000313" key="3">
    <source>
        <dbReference type="Proteomes" id="UP000023152"/>
    </source>
</evidence>
<comment type="caution">
    <text evidence="2">The sequence shown here is derived from an EMBL/GenBank/DDBJ whole genome shotgun (WGS) entry which is preliminary data.</text>
</comment>
<protein>
    <recommendedName>
        <fullName evidence="4">BRCT domain-containing protein</fullName>
    </recommendedName>
</protein>
<dbReference type="Proteomes" id="UP000023152">
    <property type="component" value="Unassembled WGS sequence"/>
</dbReference>
<feature type="compositionally biased region" description="Low complexity" evidence="1">
    <location>
        <begin position="19"/>
        <end position="29"/>
    </location>
</feature>
<dbReference type="SUPFAM" id="SSF52113">
    <property type="entry name" value="BRCT domain"/>
    <property type="match status" value="1"/>
</dbReference>
<feature type="region of interest" description="Disordered" evidence="1">
    <location>
        <begin position="1"/>
        <end position="68"/>
    </location>
</feature>
<evidence type="ECO:0008006" key="4">
    <source>
        <dbReference type="Google" id="ProtNLM"/>
    </source>
</evidence>
<sequence length="305" mass="34711">MPKSKRRRPNFVNHKESINDNSDASDNNNGTAKTAAVTNISLNNEKTKDKECDRPLDNKRARTKKKNKSNEVIVDIDIDNDNEDEVSGNNTLMNPKIICGCNLSAEIFDEMKAKAESLGIQLTRKWGYGRTDMMLFSHDSSLIKLPSHHKVHASIISVLDDSHAKGCIVDYKNYLCNYRQIPKEYGKKFFGNYEVRFDQISTQTLRLKLLLTLGGATIIESEQANKETSNSQNVKQVKILLCDRSSTTNEDAKQLSHKHKCRIISYNWVIDSIYKVRNDIIDERKQPPVIEPLNLDDFDLSSSSE</sequence>